<sequence>MSTTNNTSEALDVFTDKLMLEIEKLRSKIIQGMEYLEPKNLLEIVHTDLEVLMYGVKYEISKMKHNVLEPTENKGNMELNELEKARAIIKLLSLTNKLSEHVQRSLEP</sequence>
<gene>
    <name evidence="2" type="primary">LOC108568149</name>
</gene>
<name>A0ABM1NCM7_NICVS</name>
<dbReference type="GeneID" id="108568149"/>
<reference evidence="2" key="1">
    <citation type="submission" date="2025-08" db="UniProtKB">
        <authorList>
            <consortium name="RefSeq"/>
        </authorList>
    </citation>
    <scope>IDENTIFICATION</scope>
    <source>
        <tissue evidence="2">Whole Larva</tissue>
    </source>
</reference>
<protein>
    <submittedName>
        <fullName evidence="2">Uncharacterized protein LOC108568149</fullName>
    </submittedName>
</protein>
<accession>A0ABM1NCM7</accession>
<dbReference type="RefSeq" id="XP_017784577.1">
    <property type="nucleotide sequence ID" value="XM_017929088.1"/>
</dbReference>
<evidence type="ECO:0000313" key="1">
    <source>
        <dbReference type="Proteomes" id="UP000695000"/>
    </source>
</evidence>
<evidence type="ECO:0000313" key="2">
    <source>
        <dbReference type="RefSeq" id="XP_017784577.1"/>
    </source>
</evidence>
<proteinExistence type="predicted"/>
<keyword evidence="1" id="KW-1185">Reference proteome</keyword>
<dbReference type="Proteomes" id="UP000695000">
    <property type="component" value="Unplaced"/>
</dbReference>
<organism evidence="1 2">
    <name type="scientific">Nicrophorus vespilloides</name>
    <name type="common">Boreal carrion beetle</name>
    <dbReference type="NCBI Taxonomy" id="110193"/>
    <lineage>
        <taxon>Eukaryota</taxon>
        <taxon>Metazoa</taxon>
        <taxon>Ecdysozoa</taxon>
        <taxon>Arthropoda</taxon>
        <taxon>Hexapoda</taxon>
        <taxon>Insecta</taxon>
        <taxon>Pterygota</taxon>
        <taxon>Neoptera</taxon>
        <taxon>Endopterygota</taxon>
        <taxon>Coleoptera</taxon>
        <taxon>Polyphaga</taxon>
        <taxon>Staphyliniformia</taxon>
        <taxon>Silphidae</taxon>
        <taxon>Nicrophorinae</taxon>
        <taxon>Nicrophorus</taxon>
    </lineage>
</organism>